<evidence type="ECO:0000259" key="2">
    <source>
        <dbReference type="Pfam" id="PF07000"/>
    </source>
</evidence>
<sequence>MSQLNEKSILIKSIDTFNDIEGSQKLRRKINQEIKFLRKMHKNKTLKEEHLQCSNLTHFSALVDTLKIIENCDSINKIFILEDRKINVDIVSDAGLTWTKVIAPKSKICKSDMYGQCKLWSKEHNRSGRRFYAMCQVISMLISNTKGQKAVRGSAGVFALPWPRKKIVKEKIVFIFASGINNNIALKLESYGIVVKGTRLHDPTDELIVSSDEDESCINPNTRPCSIADLSTKDIFNLTNVNLDVSSMLAYCSSVTNGSADLYDFDVTVLKQQAQWERLRPQKPILDKFFKGKKLYCCQTAKDSFVNIVQTVGGPNEKIRAEQLLKRITVLPDNADSKSLLESEQFKDVFGKVQFTKDRSLKVGGKIRQRSLIIFSFGDRIRAVTVTANDGFIRAAKQQGINFVVFVHESRALTEQKEKTKAIPIVDHWMLLNKLRQVGFHDSLVKWFADWLAGRSQVVKRNY</sequence>
<evidence type="ECO:0000259" key="3">
    <source>
        <dbReference type="Pfam" id="PF18474"/>
    </source>
</evidence>
<feature type="domain" description="DUF1308" evidence="2">
    <location>
        <begin position="241"/>
        <end position="420"/>
    </location>
</feature>
<proteinExistence type="inferred from homology"/>
<comment type="caution">
    <text evidence="4">The sequence shown here is derived from an EMBL/GenBank/DDBJ whole genome shotgun (WGS) entry which is preliminary data.</text>
</comment>
<evidence type="ECO:0000313" key="4">
    <source>
        <dbReference type="EMBL" id="KAJ8961451.1"/>
    </source>
</evidence>
<gene>
    <name evidence="4" type="ORF">NQ318_014699</name>
</gene>
<dbReference type="Proteomes" id="UP001162162">
    <property type="component" value="Unassembled WGS sequence"/>
</dbReference>
<dbReference type="InterPro" id="IPR010733">
    <property type="entry name" value="DUF1308"/>
</dbReference>
<dbReference type="InterPro" id="IPR041076">
    <property type="entry name" value="DUF5614"/>
</dbReference>
<dbReference type="Pfam" id="PF18474">
    <property type="entry name" value="DUF5614"/>
    <property type="match status" value="1"/>
</dbReference>
<accession>A0AAV8ZBE4</accession>
<dbReference type="Pfam" id="PF07000">
    <property type="entry name" value="DUF1308"/>
    <property type="match status" value="1"/>
</dbReference>
<dbReference type="PANTHER" id="PTHR13379">
    <property type="entry name" value="UNCHARACTERIZED DUF1308"/>
    <property type="match status" value="1"/>
</dbReference>
<feature type="domain" description="DUF5614" evidence="3">
    <location>
        <begin position="17"/>
        <end position="108"/>
    </location>
</feature>
<reference evidence="4" key="1">
    <citation type="journal article" date="2023" name="Insect Mol. Biol.">
        <title>Genome sequencing provides insights into the evolution of gene families encoding plant cell wall-degrading enzymes in longhorned beetles.</title>
        <authorList>
            <person name="Shin N.R."/>
            <person name="Okamura Y."/>
            <person name="Kirsch R."/>
            <person name="Pauchet Y."/>
        </authorList>
    </citation>
    <scope>NUCLEOTIDE SEQUENCE</scope>
    <source>
        <strain evidence="4">AMC_N1</strain>
    </source>
</reference>
<comment type="similarity">
    <text evidence="1">Belongs to the UPF0415 family.</text>
</comment>
<evidence type="ECO:0000256" key="1">
    <source>
        <dbReference type="ARBA" id="ARBA00006588"/>
    </source>
</evidence>
<evidence type="ECO:0000313" key="5">
    <source>
        <dbReference type="Proteomes" id="UP001162162"/>
    </source>
</evidence>
<keyword evidence="5" id="KW-1185">Reference proteome</keyword>
<dbReference type="AlphaFoldDB" id="A0AAV8ZBE4"/>
<evidence type="ECO:0008006" key="6">
    <source>
        <dbReference type="Google" id="ProtNLM"/>
    </source>
</evidence>
<name>A0AAV8ZBE4_9CUCU</name>
<protein>
    <recommendedName>
        <fullName evidence="6">DUF1308 domain-containing protein</fullName>
    </recommendedName>
</protein>
<organism evidence="4 5">
    <name type="scientific">Aromia moschata</name>
    <dbReference type="NCBI Taxonomy" id="1265417"/>
    <lineage>
        <taxon>Eukaryota</taxon>
        <taxon>Metazoa</taxon>
        <taxon>Ecdysozoa</taxon>
        <taxon>Arthropoda</taxon>
        <taxon>Hexapoda</taxon>
        <taxon>Insecta</taxon>
        <taxon>Pterygota</taxon>
        <taxon>Neoptera</taxon>
        <taxon>Endopterygota</taxon>
        <taxon>Coleoptera</taxon>
        <taxon>Polyphaga</taxon>
        <taxon>Cucujiformia</taxon>
        <taxon>Chrysomeloidea</taxon>
        <taxon>Cerambycidae</taxon>
        <taxon>Cerambycinae</taxon>
        <taxon>Callichromatini</taxon>
        <taxon>Aromia</taxon>
    </lineage>
</organism>
<dbReference type="EMBL" id="JAPWTK010000005">
    <property type="protein sequence ID" value="KAJ8961451.1"/>
    <property type="molecule type" value="Genomic_DNA"/>
</dbReference>
<dbReference type="PANTHER" id="PTHR13379:SF0">
    <property type="entry name" value="UPF0415 PROTEIN C7ORF25"/>
    <property type="match status" value="1"/>
</dbReference>